<comment type="caution">
    <text evidence="1">The sequence shown here is derived from an EMBL/GenBank/DDBJ whole genome shotgun (WGS) entry which is preliminary data.</text>
</comment>
<dbReference type="Proteomes" id="UP001148737">
    <property type="component" value="Unassembled WGS sequence"/>
</dbReference>
<dbReference type="EMBL" id="JANAKD010002452">
    <property type="protein sequence ID" value="KAJ3473574.1"/>
    <property type="molecule type" value="Genomic_DNA"/>
</dbReference>
<evidence type="ECO:0000313" key="1">
    <source>
        <dbReference type="EMBL" id="KAJ3473574.1"/>
    </source>
</evidence>
<name>A0ACC1QDR0_9HYPO</name>
<organism evidence="1 2">
    <name type="scientific">Lecanicillium saksenae</name>
    <dbReference type="NCBI Taxonomy" id="468837"/>
    <lineage>
        <taxon>Eukaryota</taxon>
        <taxon>Fungi</taxon>
        <taxon>Dikarya</taxon>
        <taxon>Ascomycota</taxon>
        <taxon>Pezizomycotina</taxon>
        <taxon>Sordariomycetes</taxon>
        <taxon>Hypocreomycetidae</taxon>
        <taxon>Hypocreales</taxon>
        <taxon>Cordycipitaceae</taxon>
        <taxon>Lecanicillium</taxon>
    </lineage>
</organism>
<sequence length="309" mass="35162">MQNSIPPTDKPAGKLYAIADTHLSFADNKTAWSKLTPHPGDGLILCGDIGESAEQLRLAFSKATECFARVWWCPGNHELFTLPGKSSGSEARGEQKYQECINIAREYNVLTPDDDFTVWEGEGGPALIAPVFTLYDYSFRPEHVSLEGAVAWAREKDTEATDEFLLYPDPYPSRQAWCKELVQKFETKLEAARAQFPTLPLVIANHWPLREDLAVLQLIPRFSLWCGTKLTDDWHRRFNAKVVISGHLHMRRTDWKDGCRFEEVSLGYPRQWKKCAELGLGVEELLREILPGPERVKTGEVPTQWRLYG</sequence>
<accession>A0ACC1QDR0</accession>
<gene>
    <name evidence="1" type="ORF">NLG97_g10237</name>
</gene>
<evidence type="ECO:0000313" key="2">
    <source>
        <dbReference type="Proteomes" id="UP001148737"/>
    </source>
</evidence>
<protein>
    <submittedName>
        <fullName evidence="1">Uncharacterized protein</fullName>
    </submittedName>
</protein>
<reference evidence="1" key="1">
    <citation type="submission" date="2022-07" db="EMBL/GenBank/DDBJ databases">
        <title>Genome Sequence of Lecanicillium saksenae.</title>
        <authorList>
            <person name="Buettner E."/>
        </authorList>
    </citation>
    <scope>NUCLEOTIDE SEQUENCE</scope>
    <source>
        <strain evidence="1">VT-O1</strain>
    </source>
</reference>
<proteinExistence type="predicted"/>
<keyword evidence="2" id="KW-1185">Reference proteome</keyword>